<keyword evidence="2" id="KW-0964">Secreted</keyword>
<evidence type="ECO:0000256" key="2">
    <source>
        <dbReference type="ARBA" id="ARBA00022525"/>
    </source>
</evidence>
<evidence type="ECO:0000256" key="5">
    <source>
        <dbReference type="SAM" id="Phobius"/>
    </source>
</evidence>
<keyword evidence="3 6" id="KW-0732">Signal</keyword>
<feature type="domain" description="Gram-positive cocci surface proteins LPxTG" evidence="7">
    <location>
        <begin position="433"/>
        <end position="462"/>
    </location>
</feature>
<dbReference type="Proteomes" id="UP000594961">
    <property type="component" value="Chromosome"/>
</dbReference>
<keyword evidence="5" id="KW-1133">Transmembrane helix</keyword>
<evidence type="ECO:0000256" key="4">
    <source>
        <dbReference type="ARBA" id="ARBA00023088"/>
    </source>
</evidence>
<keyword evidence="5" id="KW-0472">Membrane</keyword>
<sequence>MQTNIRRSILVLLLGAALAMLAPSASAAERHWERLSSEDSRWAGITSEGVPIAVCTGDTQLNFTYQQGLENTDFTSYTETVAGEEYVRHGTERGPDTAIAASKTGLAAAVLDLWGSQTVDGIPPEVFTIALHELAGGGYGISATGNAEWREQARDLLGEAAKLAGPHRAGDVSYGEASVTGFTVAGRAGVPISGVPFRAELSGGVWADTGQPVLEGYTQGATQRFAISESQGELAIRVVYTNIPGHSLKTGHHEVAQDMHMPGERGTLEQKAVLRQAVPNVAISTRASVDLTGDNATITDMIKVDANAWPVEEGQAAVYDIVADLYGPFDSQLPEQKRVPEGLVAHSTIPLSINAPGEYGISFDDRIDSGWYTVVVRGEFQGRDEPAARVVMPFFEPAETVFVEKPSATPIVPVTPPVADVSPKAGTGPARELPNTGGEVAGLVLLAVGLAGGGGALLMRRR</sequence>
<keyword evidence="5" id="KW-0812">Transmembrane</keyword>
<dbReference type="PROSITE" id="PS50847">
    <property type="entry name" value="GRAM_POS_ANCHORING"/>
    <property type="match status" value="1"/>
</dbReference>
<evidence type="ECO:0000259" key="7">
    <source>
        <dbReference type="PROSITE" id="PS50847"/>
    </source>
</evidence>
<dbReference type="NCBIfam" id="TIGR01167">
    <property type="entry name" value="LPXTG_anchor"/>
    <property type="match status" value="1"/>
</dbReference>
<keyword evidence="4" id="KW-0572">Peptidoglycan-anchor</keyword>
<feature type="chain" id="PRO_5029738462" evidence="6">
    <location>
        <begin position="28"/>
        <end position="462"/>
    </location>
</feature>
<protein>
    <submittedName>
        <fullName evidence="8">LPXTG cell wall anchor domain-containing protein</fullName>
    </submittedName>
</protein>
<proteinExistence type="predicted"/>
<evidence type="ECO:0000313" key="9">
    <source>
        <dbReference type="Proteomes" id="UP000594961"/>
    </source>
</evidence>
<accession>A0A7M1QZL2</accession>
<gene>
    <name evidence="8" type="ORF">INS90_05355</name>
</gene>
<name>A0A7M1QZL2_9ACTO</name>
<reference evidence="8 9" key="1">
    <citation type="submission" date="2020-10" db="EMBL/GenBank/DDBJ databases">
        <title>Trueperella pecoris sp. nov. isolated from bovine and porcine specimens.</title>
        <authorList>
            <person name="Schoenecker L."/>
            <person name="Schnydrig P."/>
            <person name="Brodard I."/>
            <person name="Thomann A."/>
            <person name="Hemphill A."/>
            <person name="Rodriguez-Campos S."/>
            <person name="Perreten V."/>
            <person name="Jores J."/>
            <person name="Kittl S."/>
        </authorList>
    </citation>
    <scope>NUCLEOTIDE SEQUENCE [LARGE SCALE GENOMIC DNA]</scope>
    <source>
        <strain evidence="8 9">19OD0592</strain>
    </source>
</reference>
<evidence type="ECO:0000256" key="1">
    <source>
        <dbReference type="ARBA" id="ARBA00022512"/>
    </source>
</evidence>
<feature type="transmembrane region" description="Helical" evidence="5">
    <location>
        <begin position="440"/>
        <end position="459"/>
    </location>
</feature>
<evidence type="ECO:0000256" key="3">
    <source>
        <dbReference type="ARBA" id="ARBA00022729"/>
    </source>
</evidence>
<dbReference type="AlphaFoldDB" id="A0A7M1QZL2"/>
<dbReference type="RefSeq" id="WP_197551849.1">
    <property type="nucleotide sequence ID" value="NZ_CP063212.1"/>
</dbReference>
<organism evidence="8 9">
    <name type="scientific">Trueperella pecoris</name>
    <dbReference type="NCBI Taxonomy" id="2733571"/>
    <lineage>
        <taxon>Bacteria</taxon>
        <taxon>Bacillati</taxon>
        <taxon>Actinomycetota</taxon>
        <taxon>Actinomycetes</taxon>
        <taxon>Actinomycetales</taxon>
        <taxon>Actinomycetaceae</taxon>
        <taxon>Trueperella</taxon>
    </lineage>
</organism>
<evidence type="ECO:0000256" key="6">
    <source>
        <dbReference type="SAM" id="SignalP"/>
    </source>
</evidence>
<feature type="signal peptide" evidence="6">
    <location>
        <begin position="1"/>
        <end position="27"/>
    </location>
</feature>
<dbReference type="EMBL" id="CP063212">
    <property type="protein sequence ID" value="QOR46735.1"/>
    <property type="molecule type" value="Genomic_DNA"/>
</dbReference>
<dbReference type="InterPro" id="IPR019931">
    <property type="entry name" value="LPXTG_anchor"/>
</dbReference>
<keyword evidence="1" id="KW-0134">Cell wall</keyword>
<evidence type="ECO:0000313" key="8">
    <source>
        <dbReference type="EMBL" id="QOR46735.1"/>
    </source>
</evidence>